<feature type="transmembrane region" description="Helical" evidence="1">
    <location>
        <begin position="204"/>
        <end position="231"/>
    </location>
</feature>
<dbReference type="PROSITE" id="PS50883">
    <property type="entry name" value="EAL"/>
    <property type="match status" value="1"/>
</dbReference>
<feature type="transmembrane region" description="Helical" evidence="1">
    <location>
        <begin position="6"/>
        <end position="24"/>
    </location>
</feature>
<dbReference type="Gene3D" id="3.30.70.270">
    <property type="match status" value="1"/>
</dbReference>
<dbReference type="Gene3D" id="3.20.20.450">
    <property type="entry name" value="EAL domain"/>
    <property type="match status" value="1"/>
</dbReference>
<dbReference type="InterPro" id="IPR000160">
    <property type="entry name" value="GGDEF_dom"/>
</dbReference>
<dbReference type="SUPFAM" id="SSF55785">
    <property type="entry name" value="PYP-like sensor domain (PAS domain)"/>
    <property type="match status" value="1"/>
</dbReference>
<dbReference type="PROSITE" id="PS50887">
    <property type="entry name" value="GGDEF"/>
    <property type="match status" value="1"/>
</dbReference>
<reference evidence="6 7" key="1">
    <citation type="submission" date="2017-01" db="EMBL/GenBank/DDBJ databases">
        <title>The cable genome- insights into the physiology and evolution of filamentous bacteria capable of sulfide oxidation via long distance electron transfer.</title>
        <authorList>
            <person name="Schreiber L."/>
            <person name="Bjerg J.T."/>
            <person name="Boggild A."/>
            <person name="Van De Vossenberg J."/>
            <person name="Meysman F."/>
            <person name="Nielsen L.P."/>
            <person name="Schramm A."/>
            <person name="Kjeldsen K.U."/>
        </authorList>
    </citation>
    <scope>NUCLEOTIDE SEQUENCE [LARGE SCALE GENOMIC DNA]</scope>
    <source>
        <strain evidence="6">MCF</strain>
    </source>
</reference>
<dbReference type="InterPro" id="IPR050706">
    <property type="entry name" value="Cyclic-di-GMP_PDE-like"/>
</dbReference>
<keyword evidence="1" id="KW-0812">Transmembrane</keyword>
<keyword evidence="1" id="KW-1133">Transmembrane helix</keyword>
<dbReference type="SMART" id="SM00091">
    <property type="entry name" value="PAS"/>
    <property type="match status" value="1"/>
</dbReference>
<dbReference type="InterPro" id="IPR001610">
    <property type="entry name" value="PAC"/>
</dbReference>
<dbReference type="SUPFAM" id="SSF55073">
    <property type="entry name" value="Nucleotide cyclase"/>
    <property type="match status" value="1"/>
</dbReference>
<dbReference type="SUPFAM" id="SSF141868">
    <property type="entry name" value="EAL domain-like"/>
    <property type="match status" value="1"/>
</dbReference>
<dbReference type="Pfam" id="PF00563">
    <property type="entry name" value="EAL"/>
    <property type="match status" value="1"/>
</dbReference>
<evidence type="ECO:0000259" key="4">
    <source>
        <dbReference type="PROSITE" id="PS50883"/>
    </source>
</evidence>
<dbReference type="Gene3D" id="3.30.450.20">
    <property type="entry name" value="PAS domain"/>
    <property type="match status" value="1"/>
</dbReference>
<dbReference type="NCBIfam" id="TIGR00254">
    <property type="entry name" value="GGDEF"/>
    <property type="match status" value="1"/>
</dbReference>
<evidence type="ECO:0000259" key="2">
    <source>
        <dbReference type="PROSITE" id="PS50112"/>
    </source>
</evidence>
<keyword evidence="1" id="KW-0472">Membrane</keyword>
<dbReference type="Pfam" id="PF11845">
    <property type="entry name" value="Tll0287-like"/>
    <property type="match status" value="1"/>
</dbReference>
<dbReference type="InterPro" id="IPR001633">
    <property type="entry name" value="EAL_dom"/>
</dbReference>
<dbReference type="Pfam" id="PF00990">
    <property type="entry name" value="GGDEF"/>
    <property type="match status" value="1"/>
</dbReference>
<evidence type="ECO:0000313" key="6">
    <source>
        <dbReference type="EMBL" id="RWX44160.1"/>
    </source>
</evidence>
<dbReference type="InterPro" id="IPR021796">
    <property type="entry name" value="Tll0287-like_dom"/>
</dbReference>
<evidence type="ECO:0000313" key="7">
    <source>
        <dbReference type="Proteomes" id="UP000287853"/>
    </source>
</evidence>
<dbReference type="InterPro" id="IPR043128">
    <property type="entry name" value="Rev_trsase/Diguanyl_cyclase"/>
</dbReference>
<feature type="domain" description="PAC" evidence="3">
    <location>
        <begin position="332"/>
        <end position="386"/>
    </location>
</feature>
<dbReference type="EMBL" id="MTKO01000101">
    <property type="protein sequence ID" value="RWX44160.1"/>
    <property type="molecule type" value="Genomic_DNA"/>
</dbReference>
<feature type="domain" description="PAS" evidence="2">
    <location>
        <begin position="280"/>
        <end position="317"/>
    </location>
</feature>
<name>A0A444ITX1_9BACT</name>
<dbReference type="SMART" id="SM00052">
    <property type="entry name" value="EAL"/>
    <property type="match status" value="1"/>
</dbReference>
<dbReference type="InterPro" id="IPR000014">
    <property type="entry name" value="PAS"/>
</dbReference>
<dbReference type="InterPro" id="IPR029787">
    <property type="entry name" value="Nucleotide_cyclase"/>
</dbReference>
<protein>
    <submittedName>
        <fullName evidence="6">PAS domain S-box-containing protein/diguanylate cyclase (GGDEF) domain-containing protein</fullName>
    </submittedName>
</protein>
<feature type="domain" description="EAL" evidence="4">
    <location>
        <begin position="550"/>
        <end position="790"/>
    </location>
</feature>
<evidence type="ECO:0000259" key="5">
    <source>
        <dbReference type="PROSITE" id="PS50887"/>
    </source>
</evidence>
<dbReference type="InterPro" id="IPR035919">
    <property type="entry name" value="EAL_sf"/>
</dbReference>
<dbReference type="CDD" id="cd01949">
    <property type="entry name" value="GGDEF"/>
    <property type="match status" value="1"/>
</dbReference>
<organism evidence="6 7">
    <name type="scientific">Candidatus Electrothrix aarhusensis</name>
    <dbReference type="NCBI Taxonomy" id="1859131"/>
    <lineage>
        <taxon>Bacteria</taxon>
        <taxon>Pseudomonadati</taxon>
        <taxon>Thermodesulfobacteriota</taxon>
        <taxon>Desulfobulbia</taxon>
        <taxon>Desulfobulbales</taxon>
        <taxon>Desulfobulbaceae</taxon>
        <taxon>Candidatus Electrothrix</taxon>
    </lineage>
</organism>
<sequence length="790" mass="90046">MIKLIKENSLFVCIVTFFCIFIALKMVDEYRNLALLEAKIYYEDSKVLKHFIEAYRSVYQRAFVDNHISLDEGNMYLLPVMAISKISKEFAEVTGGRVTVNAVTDRPRNLNNKADNIEQKAIQFFRKDATKQEYFEKVSTGNNQFYFYASPFYIQKMCLQCHGSREEVLPDVAQKYSTAFDYKEGELRGVISIKMKKANIRNELISLFFIKTTLVTLAGSILFLTVIFFLIRKLKIQDAQYTQELEKTVWNQTGELQEQVNLLREYSKVLDASLIVSKGDLEGNITYVNDKMCQVFGYGPRELIGRPHSFLQHSDMDDHVFLDLWKNIQNKKIWQGLLKNRKKDGSHCWAQTTVCPILDNTGEIVEYIAARADVTELVENRQEMQALLTTDNLTGLPNRYQMLMDLSGQTMTTVILFDIHAFADINDYFGIETGDCILVEFVRRLQQECKGKPCKLYKLPGDQSALLVKEKWSLPEVEATVEQLTDCITRRPFYVKESEIAVHVTCGISWNVEKNGLLEADIALKQAKKNRQEYVVNKESGSIMLELEKNHSIAVDIKNALHEGRVVTFFQPIIRAATGEIDKYECLVRIIDEDGTVIPPCRFLEAAKKARIYTKITIAVIDRACAAFVDSTMEFSVNLSTQDILDLSVVKHLKRKLGESSIGERAILEIVETEGFENYDEVAQFIKEMKAMGCKIAIDDFGSGHSNYERLLKLQVDYLKIDGSILKKLTSDEISQTIVETIVAVAKKLGIETVAEFVYDKETAELATSLGVDFLQGYYFSEPLQSINEG</sequence>
<dbReference type="InterPro" id="IPR035965">
    <property type="entry name" value="PAS-like_dom_sf"/>
</dbReference>
<dbReference type="PROSITE" id="PS50113">
    <property type="entry name" value="PAC"/>
    <property type="match status" value="1"/>
</dbReference>
<evidence type="ECO:0000259" key="3">
    <source>
        <dbReference type="PROSITE" id="PS50113"/>
    </source>
</evidence>
<gene>
    <name evidence="6" type="ORF">H206_02010</name>
</gene>
<comment type="caution">
    <text evidence="6">The sequence shown here is derived from an EMBL/GenBank/DDBJ whole genome shotgun (WGS) entry which is preliminary data.</text>
</comment>
<accession>A0A444ITX1</accession>
<dbReference type="Pfam" id="PF13426">
    <property type="entry name" value="PAS_9"/>
    <property type="match status" value="1"/>
</dbReference>
<dbReference type="CDD" id="cd01948">
    <property type="entry name" value="EAL"/>
    <property type="match status" value="1"/>
</dbReference>
<dbReference type="CDD" id="cd00130">
    <property type="entry name" value="PAS"/>
    <property type="match status" value="1"/>
</dbReference>
<dbReference type="GO" id="GO:0071111">
    <property type="term" value="F:cyclic-guanylate-specific phosphodiesterase activity"/>
    <property type="evidence" value="ECO:0007669"/>
    <property type="project" value="InterPro"/>
</dbReference>
<dbReference type="AlphaFoldDB" id="A0A444ITX1"/>
<dbReference type="SMART" id="SM00267">
    <property type="entry name" value="GGDEF"/>
    <property type="match status" value="1"/>
</dbReference>
<dbReference type="Proteomes" id="UP000287853">
    <property type="component" value="Unassembled WGS sequence"/>
</dbReference>
<keyword evidence="7" id="KW-1185">Reference proteome</keyword>
<dbReference type="PANTHER" id="PTHR33121">
    <property type="entry name" value="CYCLIC DI-GMP PHOSPHODIESTERASE PDEF"/>
    <property type="match status" value="1"/>
</dbReference>
<dbReference type="NCBIfam" id="TIGR00229">
    <property type="entry name" value="sensory_box"/>
    <property type="match status" value="1"/>
</dbReference>
<dbReference type="InterPro" id="IPR000700">
    <property type="entry name" value="PAS-assoc_C"/>
</dbReference>
<dbReference type="SMART" id="SM00086">
    <property type="entry name" value="PAC"/>
    <property type="match status" value="1"/>
</dbReference>
<feature type="domain" description="GGDEF" evidence="5">
    <location>
        <begin position="410"/>
        <end position="550"/>
    </location>
</feature>
<evidence type="ECO:0000256" key="1">
    <source>
        <dbReference type="SAM" id="Phobius"/>
    </source>
</evidence>
<dbReference type="PROSITE" id="PS50112">
    <property type="entry name" value="PAS"/>
    <property type="match status" value="1"/>
</dbReference>
<dbReference type="PANTHER" id="PTHR33121:SF70">
    <property type="entry name" value="SIGNALING PROTEIN YKOW"/>
    <property type="match status" value="1"/>
</dbReference>
<proteinExistence type="predicted"/>